<comment type="caution">
    <text evidence="1">The sequence shown here is derived from an EMBL/GenBank/DDBJ whole genome shotgun (WGS) entry which is preliminary data.</text>
</comment>
<dbReference type="EMBL" id="AEUD01000001">
    <property type="protein sequence ID" value="EGD57142.1"/>
    <property type="molecule type" value="Genomic_DNA"/>
</dbReference>
<name>F1YE52_9ACTN</name>
<keyword evidence="2" id="KW-1185">Reference proteome</keyword>
<sequence>MPDWASDVLRRAWPTLSADDQRALVDDHDNAVLRDLAVQMRRTDSADSLSATPAGDFTLDGWYHAGLRWHAERFEEPWNGWATPVVTVQTLRNLIGDLAADGAPVGRIQDNGVFTVFAEDLDDNYDVHPDADGLYHLYELGWTFLRCGD</sequence>
<protein>
    <submittedName>
        <fullName evidence="1">Uncharacterized protein</fullName>
    </submittedName>
</protein>
<gene>
    <name evidence="1" type="ORF">SCNU_02170</name>
</gene>
<evidence type="ECO:0000313" key="2">
    <source>
        <dbReference type="Proteomes" id="UP000035065"/>
    </source>
</evidence>
<accession>F1YE52</accession>
<evidence type="ECO:0000313" key="1">
    <source>
        <dbReference type="EMBL" id="EGD57142.1"/>
    </source>
</evidence>
<proteinExistence type="predicted"/>
<dbReference type="STRING" id="644548.SCNU_02170"/>
<dbReference type="AlphaFoldDB" id="F1YE52"/>
<reference evidence="1 2" key="1">
    <citation type="journal article" date="2011" name="J. Bacteriol.">
        <title>Draft Genome Sequence of Gordonia neofelifaecis NRRL B-59395, a Cholesterol-Degrading Actinomycete.</title>
        <authorList>
            <person name="Ge F."/>
            <person name="Li W."/>
            <person name="Chen G."/>
            <person name="Liu Y."/>
            <person name="Zhang G."/>
            <person name="Yong B."/>
            <person name="Wang Q."/>
            <person name="Wang N."/>
            <person name="Huang Z."/>
            <person name="Li W."/>
            <person name="Wang J."/>
            <person name="Wu C."/>
            <person name="Xie Q."/>
            <person name="Liu G."/>
        </authorList>
    </citation>
    <scope>NUCLEOTIDE SEQUENCE [LARGE SCALE GENOMIC DNA]</scope>
    <source>
        <strain evidence="1 2">NRRL B-59395</strain>
    </source>
</reference>
<dbReference type="Proteomes" id="UP000035065">
    <property type="component" value="Unassembled WGS sequence"/>
</dbReference>
<organism evidence="1 2">
    <name type="scientific">Gordonia neofelifaecis NRRL B-59395</name>
    <dbReference type="NCBI Taxonomy" id="644548"/>
    <lineage>
        <taxon>Bacteria</taxon>
        <taxon>Bacillati</taxon>
        <taxon>Actinomycetota</taxon>
        <taxon>Actinomycetes</taxon>
        <taxon>Mycobacteriales</taxon>
        <taxon>Gordoniaceae</taxon>
        <taxon>Gordonia</taxon>
    </lineage>
</organism>